<dbReference type="Pfam" id="PF00300">
    <property type="entry name" value="His_Phos_1"/>
    <property type="match status" value="1"/>
</dbReference>
<dbReference type="InterPro" id="IPR050275">
    <property type="entry name" value="PGM_Phosphatase"/>
</dbReference>
<dbReference type="Proteomes" id="UP000029445">
    <property type="component" value="Chromosome 8"/>
</dbReference>
<dbReference type="OMA" id="NALPCDT"/>
<dbReference type="CDD" id="cd07067">
    <property type="entry name" value="HP_PGM_like"/>
    <property type="match status" value="1"/>
</dbReference>
<name>A0A095D6H4_CRYD2</name>
<protein>
    <recommendedName>
        <fullName evidence="3">Phosphoglycerate mutase</fullName>
    </recommendedName>
</protein>
<evidence type="ECO:0008006" key="3">
    <source>
        <dbReference type="Google" id="ProtNLM"/>
    </source>
</evidence>
<dbReference type="HOGENOM" id="CLU_039184_1_0_1"/>
<dbReference type="OrthoDB" id="496981at2759"/>
<dbReference type="GeneID" id="88178939"/>
<dbReference type="InterPro" id="IPR029033">
    <property type="entry name" value="His_PPase_superfam"/>
</dbReference>
<dbReference type="VEuPathDB" id="FungiDB:CNBG_2594"/>
<dbReference type="PANTHER" id="PTHR48100:SF54">
    <property type="entry name" value="PHOSPHATASE SPAC5H10.03-RELATED"/>
    <property type="match status" value="1"/>
</dbReference>
<proteinExistence type="predicted"/>
<dbReference type="AlphaFoldDB" id="A0A095D6H4"/>
<dbReference type="SMART" id="SM00855">
    <property type="entry name" value="PGAM"/>
    <property type="match status" value="1"/>
</dbReference>
<evidence type="ECO:0000313" key="1">
    <source>
        <dbReference type="EMBL" id="KGB76756.1"/>
    </source>
</evidence>
<dbReference type="SUPFAM" id="SSF53254">
    <property type="entry name" value="Phosphoglycerate mutase-like"/>
    <property type="match status" value="1"/>
</dbReference>
<dbReference type="InterPro" id="IPR013078">
    <property type="entry name" value="His_Pase_superF_clade-1"/>
</dbReference>
<dbReference type="KEGG" id="cdeu:CNBG_2594"/>
<keyword evidence="2" id="KW-1185">Reference proteome</keyword>
<dbReference type="Gene3D" id="3.40.50.1240">
    <property type="entry name" value="Phosphoglycerate mutase-like"/>
    <property type="match status" value="1"/>
</dbReference>
<dbReference type="PANTHER" id="PTHR48100">
    <property type="entry name" value="BROAD-SPECIFICITY PHOSPHATASE YOR283W-RELATED"/>
    <property type="match status" value="1"/>
</dbReference>
<dbReference type="EMBL" id="CP025766">
    <property type="protein sequence ID" value="KGB76756.1"/>
    <property type="molecule type" value="Genomic_DNA"/>
</dbReference>
<dbReference type="RefSeq" id="XP_062882620.1">
    <property type="nucleotide sequence ID" value="XM_063026665.1"/>
</dbReference>
<accession>A0A095D6H4</accession>
<sequence>MVQMTRPSEKRIHLTRHAQAEHNVADDYTIADALLTALGREQSRQLNEATKNGVQQTADLLVTSPLRRPLETMLLGYPELKVRLEKAGKSVILLDILQEVGPYPCDTPTHPVSALKASNNGIFSTLDFSTLSPDYASKEGIFSPANGGARAKLVRKWLRERPEKEIVVVAHGDILRFIVDGQRSSRPWNNAENKVFTFRSNDASDDSLVEADYQVEARDATAEPTSSEIKAGNF</sequence>
<reference evidence="1 2" key="2">
    <citation type="journal article" date="2018" name="Proc. Natl. Acad. Sci.">
        <title>RNAi is a critical determinant of centromere evolution in closely related fungi.</title>
        <authorList>
            <person name="Yadav V."/>
            <person name="Sun S."/>
            <person name="Billmyre R.B."/>
            <person name="Thimmappa B.C."/>
            <person name="Shea T."/>
            <person name="Lintner R."/>
            <person name="Bakkeren G."/>
            <person name="Cuomo C.A."/>
            <person name="Heitman J."/>
            <person name="Sanyal K."/>
        </authorList>
    </citation>
    <scope>NUCLEOTIDE SEQUENCE [LARGE SCALE GENOMIC DNA]</scope>
    <source>
        <strain evidence="1 2">R265</strain>
    </source>
</reference>
<dbReference type="GO" id="GO:0016791">
    <property type="term" value="F:phosphatase activity"/>
    <property type="evidence" value="ECO:0007669"/>
    <property type="project" value="TreeGrafter"/>
</dbReference>
<organism evidence="1 2">
    <name type="scientific">Cryptococcus deuterogattii (strain R265)</name>
    <name type="common">Cryptococcus gattii VGII (strain R265)</name>
    <dbReference type="NCBI Taxonomy" id="294750"/>
    <lineage>
        <taxon>Eukaryota</taxon>
        <taxon>Fungi</taxon>
        <taxon>Dikarya</taxon>
        <taxon>Basidiomycota</taxon>
        <taxon>Agaricomycotina</taxon>
        <taxon>Tremellomycetes</taxon>
        <taxon>Tremellales</taxon>
        <taxon>Cryptococcaceae</taxon>
        <taxon>Cryptococcus</taxon>
        <taxon>Cryptococcus gattii species complex</taxon>
    </lineage>
</organism>
<reference evidence="1 2" key="1">
    <citation type="journal article" date="2011" name="MBio">
        <title>Genome variation in Cryptococcus gattii, an emerging pathogen of immunocompetent hosts.</title>
        <authorList>
            <person name="D'Souza C.A."/>
            <person name="Kronstad J.W."/>
            <person name="Taylor G."/>
            <person name="Warren R."/>
            <person name="Yuen M."/>
            <person name="Hu G."/>
            <person name="Jung W.H."/>
            <person name="Sham A."/>
            <person name="Kidd S.E."/>
            <person name="Tangen K."/>
            <person name="Lee N."/>
            <person name="Zeilmaker T."/>
            <person name="Sawkins J."/>
            <person name="McVicker G."/>
            <person name="Shah S."/>
            <person name="Gnerre S."/>
            <person name="Griggs A."/>
            <person name="Zeng Q."/>
            <person name="Bartlett K."/>
            <person name="Li W."/>
            <person name="Wang X."/>
            <person name="Heitman J."/>
            <person name="Stajich J.E."/>
            <person name="Fraser J.A."/>
            <person name="Meyer W."/>
            <person name="Carter D."/>
            <person name="Schein J."/>
            <person name="Krzywinski M."/>
            <person name="Kwon-Chung K.J."/>
            <person name="Varma A."/>
            <person name="Wang J."/>
            <person name="Brunham R."/>
            <person name="Fyfe M."/>
            <person name="Ouellette B.F."/>
            <person name="Siddiqui A."/>
            <person name="Marra M."/>
            <person name="Jones S."/>
            <person name="Holt R."/>
            <person name="Birren B.W."/>
            <person name="Galagan J.E."/>
            <person name="Cuomo C.A."/>
        </authorList>
    </citation>
    <scope>NUCLEOTIDE SEQUENCE [LARGE SCALE GENOMIC DNA]</scope>
    <source>
        <strain evidence="1 2">R265</strain>
    </source>
</reference>
<gene>
    <name evidence="1" type="ORF">CNBG_2594</name>
</gene>
<evidence type="ECO:0000313" key="2">
    <source>
        <dbReference type="Proteomes" id="UP000029445"/>
    </source>
</evidence>
<dbReference type="GO" id="GO:0005737">
    <property type="term" value="C:cytoplasm"/>
    <property type="evidence" value="ECO:0007669"/>
    <property type="project" value="TreeGrafter"/>
</dbReference>